<dbReference type="Proteomes" id="UP000494255">
    <property type="component" value="Unassembled WGS sequence"/>
</dbReference>
<dbReference type="EMBL" id="CADIKC010000001">
    <property type="protein sequence ID" value="CAB3652506.1"/>
    <property type="molecule type" value="Genomic_DNA"/>
</dbReference>
<proteinExistence type="predicted"/>
<protein>
    <submittedName>
        <fullName evidence="1">Uncharacterized protein</fullName>
    </submittedName>
</protein>
<organism evidence="1 2">
    <name type="scientific">Paraburkholderia sediminicola</name>
    <dbReference type="NCBI Taxonomy" id="458836"/>
    <lineage>
        <taxon>Bacteria</taxon>
        <taxon>Pseudomonadati</taxon>
        <taxon>Pseudomonadota</taxon>
        <taxon>Betaproteobacteria</taxon>
        <taxon>Burkholderiales</taxon>
        <taxon>Burkholderiaceae</taxon>
        <taxon>Paraburkholderia</taxon>
    </lineage>
</organism>
<evidence type="ECO:0000313" key="2">
    <source>
        <dbReference type="Proteomes" id="UP000494255"/>
    </source>
</evidence>
<dbReference type="GeneID" id="97039870"/>
<gene>
    <name evidence="1" type="ORF">LMG24238_01222</name>
</gene>
<dbReference type="RefSeq" id="WP_175049495.1">
    <property type="nucleotide sequence ID" value="NZ_CADIKC010000001.1"/>
</dbReference>
<evidence type="ECO:0000313" key="1">
    <source>
        <dbReference type="EMBL" id="CAB3652506.1"/>
    </source>
</evidence>
<accession>A0A6J5ABZ8</accession>
<reference evidence="1 2" key="1">
    <citation type="submission" date="2020-04" db="EMBL/GenBank/DDBJ databases">
        <authorList>
            <person name="De Canck E."/>
        </authorList>
    </citation>
    <scope>NUCLEOTIDE SEQUENCE [LARGE SCALE GENOMIC DNA]</scope>
    <source>
        <strain evidence="1 2">LMG 24238</strain>
    </source>
</reference>
<name>A0A6J5ABZ8_9BURK</name>
<dbReference type="AlphaFoldDB" id="A0A6J5ABZ8"/>
<keyword evidence="2" id="KW-1185">Reference proteome</keyword>
<sequence length="178" mass="19640">MTDEVIAKSMAEATIHAPLASIDLTEWVFTLTDSEYQACSKNHIAAAATLTPDGKRMSVNVEHVGNLMVQHYVEDIAERSRCRLVSLSDSIGPDIGSRVKIIVIWSFNADAIDADTTRLTNSVEVRSTPDYLEVLEKRGVPFAKASEVAQQALSAHNAEETPLFAKDIERKALAKRWE</sequence>